<feature type="transmembrane region" description="Helical" evidence="7">
    <location>
        <begin position="354"/>
        <end position="379"/>
    </location>
</feature>
<dbReference type="AlphaFoldDB" id="A0A168PMY2"/>
<feature type="transmembrane region" description="Helical" evidence="7">
    <location>
        <begin position="214"/>
        <end position="231"/>
    </location>
</feature>
<proteinExistence type="inferred from homology"/>
<feature type="transmembrane region" description="Helical" evidence="7">
    <location>
        <begin position="434"/>
        <end position="456"/>
    </location>
</feature>
<evidence type="ECO:0000313" key="8">
    <source>
        <dbReference type="EMBL" id="SAM02654.1"/>
    </source>
</evidence>
<comment type="subcellular location">
    <subcellularLocation>
        <location evidence="1">Membrane</location>
        <topology evidence="1">Multi-pass membrane protein</topology>
    </subcellularLocation>
</comment>
<dbReference type="GO" id="GO:0042910">
    <property type="term" value="F:xenobiotic transmembrane transporter activity"/>
    <property type="evidence" value="ECO:0007669"/>
    <property type="project" value="InterPro"/>
</dbReference>
<dbReference type="NCBIfam" id="TIGR00797">
    <property type="entry name" value="matE"/>
    <property type="match status" value="1"/>
</dbReference>
<feature type="compositionally biased region" description="Polar residues" evidence="6">
    <location>
        <begin position="1"/>
        <end position="11"/>
    </location>
</feature>
<dbReference type="InterPro" id="IPR002528">
    <property type="entry name" value="MATE_fam"/>
</dbReference>
<protein>
    <recommendedName>
        <fullName evidence="10">MATE efflux family protein</fullName>
    </recommendedName>
</protein>
<evidence type="ECO:0000256" key="3">
    <source>
        <dbReference type="ARBA" id="ARBA00022692"/>
    </source>
</evidence>
<evidence type="ECO:0000256" key="2">
    <source>
        <dbReference type="ARBA" id="ARBA00010199"/>
    </source>
</evidence>
<dbReference type="OrthoDB" id="2126698at2759"/>
<keyword evidence="9" id="KW-1185">Reference proteome</keyword>
<keyword evidence="3 7" id="KW-0812">Transmembrane</keyword>
<evidence type="ECO:0000256" key="7">
    <source>
        <dbReference type="SAM" id="Phobius"/>
    </source>
</evidence>
<dbReference type="PANTHER" id="PTHR11206">
    <property type="entry name" value="MULTIDRUG RESISTANCE PROTEIN"/>
    <property type="match status" value="1"/>
</dbReference>
<dbReference type="OMA" id="GAGQHDM"/>
<dbReference type="GO" id="GO:1990961">
    <property type="term" value="P:xenobiotic detoxification by transmembrane export across the plasma membrane"/>
    <property type="evidence" value="ECO:0007669"/>
    <property type="project" value="InterPro"/>
</dbReference>
<organism evidence="8">
    <name type="scientific">Absidia glauca</name>
    <name type="common">Pin mould</name>
    <dbReference type="NCBI Taxonomy" id="4829"/>
    <lineage>
        <taxon>Eukaryota</taxon>
        <taxon>Fungi</taxon>
        <taxon>Fungi incertae sedis</taxon>
        <taxon>Mucoromycota</taxon>
        <taxon>Mucoromycotina</taxon>
        <taxon>Mucoromycetes</taxon>
        <taxon>Mucorales</taxon>
        <taxon>Cunninghamellaceae</taxon>
        <taxon>Absidia</taxon>
    </lineage>
</organism>
<keyword evidence="5 7" id="KW-0472">Membrane</keyword>
<feature type="transmembrane region" description="Helical" evidence="7">
    <location>
        <begin position="97"/>
        <end position="120"/>
    </location>
</feature>
<evidence type="ECO:0000313" key="9">
    <source>
        <dbReference type="Proteomes" id="UP000078561"/>
    </source>
</evidence>
<accession>A0A168PMY2</accession>
<feature type="transmembrane region" description="Helical" evidence="7">
    <location>
        <begin position="275"/>
        <end position="295"/>
    </location>
</feature>
<dbReference type="Proteomes" id="UP000078561">
    <property type="component" value="Unassembled WGS sequence"/>
</dbReference>
<feature type="transmembrane region" description="Helical" evidence="7">
    <location>
        <begin position="490"/>
        <end position="515"/>
    </location>
</feature>
<gene>
    <name evidence="8" type="primary">ABSGL_08457.1 scaffold 10128</name>
</gene>
<dbReference type="InParanoid" id="A0A168PMY2"/>
<sequence>MYKSTFHSQLSPVEDLYHEPPSSPSAPGKTNHRGSTSSVATLVDETTPFLSTGIKSPLLLWESKDPYQHTMGCDHPYFYAMVMKADGVKELKAIYKFAWPLMVTFLLGMGMKLVDVWFYGKLGSQVLAATSLGGLFITVTGLALGNGMLTAIDTLVSQAFTGAQNSRTLGIILQRSILIIGTFCVPVAVVWYHAEEILIMMGQDPKLASMAQVYANWSILVIMPMMISTAIRRFLQSIGKMHITMYMIIVLFPLNYIVDYVLLYRLDWGMTGVALQFAIFHTTVLAVYTVFLYMGTDFKKKYWPGWTKEACTQWNTFLKLGIPGMLSVSTDWAFEVCAMVTGVLGETSLAAQSIVLSVNSFLLMVPFALSSALTVRLGHHLGASQPEKAKFCVLLSGMIGFCLISLNAMIMFGFRVPIARHFTKDEQVIEAVTSLLSIVSPCHFVVGNGILLSGVLNAFGKQYIVAALNLTSYYIIGLPFGIWLTFSYGWGLLGVWSGVVMAGMIKVAVELFYLVRYIDWEEECRLAIKRVKDQELPL</sequence>
<feature type="transmembrane region" description="Helical" evidence="7">
    <location>
        <begin position="463"/>
        <end position="484"/>
    </location>
</feature>
<evidence type="ECO:0000256" key="6">
    <source>
        <dbReference type="SAM" id="MobiDB-lite"/>
    </source>
</evidence>
<name>A0A168PMY2_ABSGL</name>
<evidence type="ECO:0000256" key="1">
    <source>
        <dbReference type="ARBA" id="ARBA00004141"/>
    </source>
</evidence>
<dbReference type="EMBL" id="LT553932">
    <property type="protein sequence ID" value="SAM02654.1"/>
    <property type="molecule type" value="Genomic_DNA"/>
</dbReference>
<evidence type="ECO:0000256" key="5">
    <source>
        <dbReference type="ARBA" id="ARBA00023136"/>
    </source>
</evidence>
<dbReference type="GO" id="GO:0015297">
    <property type="term" value="F:antiporter activity"/>
    <property type="evidence" value="ECO:0007669"/>
    <property type="project" value="InterPro"/>
</dbReference>
<dbReference type="STRING" id="4829.A0A168PMY2"/>
<comment type="similarity">
    <text evidence="2">Belongs to the multi antimicrobial extrusion (MATE) (TC 2.A.66.1) family.</text>
</comment>
<dbReference type="InterPro" id="IPR045069">
    <property type="entry name" value="MATE_euk"/>
</dbReference>
<dbReference type="GO" id="GO:0016020">
    <property type="term" value="C:membrane"/>
    <property type="evidence" value="ECO:0007669"/>
    <property type="project" value="UniProtKB-SubCell"/>
</dbReference>
<evidence type="ECO:0008006" key="10">
    <source>
        <dbReference type="Google" id="ProtNLM"/>
    </source>
</evidence>
<evidence type="ECO:0000256" key="4">
    <source>
        <dbReference type="ARBA" id="ARBA00022989"/>
    </source>
</evidence>
<feature type="transmembrane region" description="Helical" evidence="7">
    <location>
        <begin position="391"/>
        <end position="414"/>
    </location>
</feature>
<keyword evidence="4 7" id="KW-1133">Transmembrane helix</keyword>
<dbReference type="Pfam" id="PF01554">
    <property type="entry name" value="MatE"/>
    <property type="match status" value="2"/>
</dbReference>
<dbReference type="CDD" id="cd13132">
    <property type="entry name" value="MATE_eukaryotic"/>
    <property type="match status" value="1"/>
</dbReference>
<feature type="transmembrane region" description="Helical" evidence="7">
    <location>
        <begin position="177"/>
        <end position="194"/>
    </location>
</feature>
<reference evidence="8" key="1">
    <citation type="submission" date="2016-04" db="EMBL/GenBank/DDBJ databases">
        <authorList>
            <person name="Evans L.H."/>
            <person name="Alamgir A."/>
            <person name="Owens N."/>
            <person name="Weber N.D."/>
            <person name="Virtaneva K."/>
            <person name="Barbian K."/>
            <person name="Babar A."/>
            <person name="Rosenke K."/>
        </authorList>
    </citation>
    <scope>NUCLEOTIDE SEQUENCE [LARGE SCALE GENOMIC DNA]</scope>
    <source>
        <strain evidence="8">CBS 101.48</strain>
    </source>
</reference>
<feature type="transmembrane region" description="Helical" evidence="7">
    <location>
        <begin position="243"/>
        <end position="263"/>
    </location>
</feature>
<feature type="region of interest" description="Disordered" evidence="6">
    <location>
        <begin position="1"/>
        <end position="37"/>
    </location>
</feature>
<feature type="transmembrane region" description="Helical" evidence="7">
    <location>
        <begin position="316"/>
        <end position="334"/>
    </location>
</feature>
<feature type="transmembrane region" description="Helical" evidence="7">
    <location>
        <begin position="132"/>
        <end position="156"/>
    </location>
</feature>